<evidence type="ECO:0000256" key="1">
    <source>
        <dbReference type="SAM" id="MobiDB-lite"/>
    </source>
</evidence>
<dbReference type="Proteomes" id="UP000617340">
    <property type="component" value="Unassembled WGS sequence"/>
</dbReference>
<evidence type="ECO:0000313" key="4">
    <source>
        <dbReference type="Proteomes" id="UP000617340"/>
    </source>
</evidence>
<accession>A0A834MSE0</accession>
<gene>
    <name evidence="3" type="ORF">HZH68_015792</name>
</gene>
<feature type="signal peptide" evidence="2">
    <location>
        <begin position="1"/>
        <end position="17"/>
    </location>
</feature>
<organism evidence="3 4">
    <name type="scientific">Vespula germanica</name>
    <name type="common">German yellow jacket</name>
    <name type="synonym">Paravespula germanica</name>
    <dbReference type="NCBI Taxonomy" id="30212"/>
    <lineage>
        <taxon>Eukaryota</taxon>
        <taxon>Metazoa</taxon>
        <taxon>Ecdysozoa</taxon>
        <taxon>Arthropoda</taxon>
        <taxon>Hexapoda</taxon>
        <taxon>Insecta</taxon>
        <taxon>Pterygota</taxon>
        <taxon>Neoptera</taxon>
        <taxon>Endopterygota</taxon>
        <taxon>Hymenoptera</taxon>
        <taxon>Apocrita</taxon>
        <taxon>Aculeata</taxon>
        <taxon>Vespoidea</taxon>
        <taxon>Vespidae</taxon>
        <taxon>Vespinae</taxon>
        <taxon>Vespula</taxon>
    </lineage>
</organism>
<reference evidence="3" key="1">
    <citation type="journal article" date="2020" name="G3 (Bethesda)">
        <title>High-Quality Assemblies for Three Invasive Social Wasps from the &lt;i&gt;Vespula&lt;/i&gt; Genus.</title>
        <authorList>
            <person name="Harrop T.W.R."/>
            <person name="Guhlin J."/>
            <person name="McLaughlin G.M."/>
            <person name="Permina E."/>
            <person name="Stockwell P."/>
            <person name="Gilligan J."/>
            <person name="Le Lec M.F."/>
            <person name="Gruber M.A.M."/>
            <person name="Quinn O."/>
            <person name="Lovegrove M."/>
            <person name="Duncan E.J."/>
            <person name="Remnant E.J."/>
            <person name="Van Eeckhoven J."/>
            <person name="Graham B."/>
            <person name="Knapp R.A."/>
            <person name="Langford K.W."/>
            <person name="Kronenberg Z."/>
            <person name="Press M.O."/>
            <person name="Eacker S.M."/>
            <person name="Wilson-Rankin E.E."/>
            <person name="Purcell J."/>
            <person name="Lester P.J."/>
            <person name="Dearden P.K."/>
        </authorList>
    </citation>
    <scope>NUCLEOTIDE SEQUENCE</scope>
    <source>
        <strain evidence="3">Linc-1</strain>
    </source>
</reference>
<name>A0A834MSE0_VESGE</name>
<comment type="caution">
    <text evidence="3">The sequence shown here is derived from an EMBL/GenBank/DDBJ whole genome shotgun (WGS) entry which is preliminary data.</text>
</comment>
<feature type="chain" id="PRO_5032854052" evidence="2">
    <location>
        <begin position="18"/>
        <end position="133"/>
    </location>
</feature>
<evidence type="ECO:0000256" key="2">
    <source>
        <dbReference type="SAM" id="SignalP"/>
    </source>
</evidence>
<sequence>MMKFVVLISTMACLAYSQRPPYAGTSHRYPVVFPQYIETALTTAETTGNVGNRIDIESGISTTIRVPIDLPVDALGDIDLVNRIKTWPRDKQPFWFINWQQIQAHRGDPINAVQTTPRSQQEQSQRRSRSFYK</sequence>
<evidence type="ECO:0000313" key="3">
    <source>
        <dbReference type="EMBL" id="KAF7381919.1"/>
    </source>
</evidence>
<protein>
    <submittedName>
        <fullName evidence="3">Uncharacterized protein</fullName>
    </submittedName>
</protein>
<dbReference type="AlphaFoldDB" id="A0A834MSE0"/>
<keyword evidence="4" id="KW-1185">Reference proteome</keyword>
<proteinExistence type="predicted"/>
<dbReference type="EMBL" id="JACSDZ010000021">
    <property type="protein sequence ID" value="KAF7381919.1"/>
    <property type="molecule type" value="Genomic_DNA"/>
</dbReference>
<feature type="region of interest" description="Disordered" evidence="1">
    <location>
        <begin position="113"/>
        <end position="133"/>
    </location>
</feature>
<keyword evidence="2" id="KW-0732">Signal</keyword>